<reference evidence="2" key="1">
    <citation type="submission" date="2022-02" db="EMBL/GenBank/DDBJ databases">
        <authorList>
            <person name="Henning P.M."/>
            <person name="McCubbin A.G."/>
            <person name="Shore J.S."/>
        </authorList>
    </citation>
    <scope>NUCLEOTIDE SEQUENCE</scope>
    <source>
        <strain evidence="2">F60SS</strain>
        <tissue evidence="2">Leaves</tissue>
    </source>
</reference>
<dbReference type="InterPro" id="IPR000073">
    <property type="entry name" value="AB_hydrolase_1"/>
</dbReference>
<dbReference type="Proteomes" id="UP001141552">
    <property type="component" value="Unassembled WGS sequence"/>
</dbReference>
<evidence type="ECO:0000259" key="1">
    <source>
        <dbReference type="PROSITE" id="PS51645"/>
    </source>
</evidence>
<dbReference type="Pfam" id="PF00875">
    <property type="entry name" value="DNA_photolyase"/>
    <property type="match status" value="1"/>
</dbReference>
<dbReference type="InterPro" id="IPR014729">
    <property type="entry name" value="Rossmann-like_a/b/a_fold"/>
</dbReference>
<name>A0A9Q0FCV0_9ROSI</name>
<dbReference type="SUPFAM" id="SSF53474">
    <property type="entry name" value="alpha/beta-Hydrolases"/>
    <property type="match status" value="1"/>
</dbReference>
<keyword evidence="3" id="KW-1185">Reference proteome</keyword>
<proteinExistence type="predicted"/>
<gene>
    <name evidence="2" type="ORF">Tsubulata_022862</name>
</gene>
<dbReference type="InterPro" id="IPR036155">
    <property type="entry name" value="Crypto/Photolyase_N_sf"/>
</dbReference>
<evidence type="ECO:0000313" key="3">
    <source>
        <dbReference type="Proteomes" id="UP001141552"/>
    </source>
</evidence>
<dbReference type="PROSITE" id="PS51645">
    <property type="entry name" value="PHR_CRY_ALPHA_BETA"/>
    <property type="match status" value="1"/>
</dbReference>
<protein>
    <recommendedName>
        <fullName evidence="1">Photolyase/cryptochrome alpha/beta domain-containing protein</fullName>
    </recommendedName>
</protein>
<dbReference type="SUPFAM" id="SSF52425">
    <property type="entry name" value="Cryptochrome/photolyase, N-terminal domain"/>
    <property type="match status" value="1"/>
</dbReference>
<dbReference type="Pfam" id="PF12697">
    <property type="entry name" value="Abhydrolase_6"/>
    <property type="match status" value="1"/>
</dbReference>
<reference evidence="2" key="2">
    <citation type="journal article" date="2023" name="Plants (Basel)">
        <title>Annotation of the Turnera subulata (Passifloraceae) Draft Genome Reveals the S-Locus Evolved after the Divergence of Turneroideae from Passifloroideae in a Stepwise Manner.</title>
        <authorList>
            <person name="Henning P.M."/>
            <person name="Roalson E.H."/>
            <person name="Mir W."/>
            <person name="McCubbin A.G."/>
            <person name="Shore J.S."/>
        </authorList>
    </citation>
    <scope>NUCLEOTIDE SEQUENCE</scope>
    <source>
        <strain evidence="2">F60SS</strain>
    </source>
</reference>
<dbReference type="Gene3D" id="3.40.50.1820">
    <property type="entry name" value="alpha/beta hydrolase"/>
    <property type="match status" value="1"/>
</dbReference>
<feature type="domain" description="Photolyase/cryptochrome alpha/beta" evidence="1">
    <location>
        <begin position="49"/>
        <end position="171"/>
    </location>
</feature>
<organism evidence="2 3">
    <name type="scientific">Turnera subulata</name>
    <dbReference type="NCBI Taxonomy" id="218843"/>
    <lineage>
        <taxon>Eukaryota</taxon>
        <taxon>Viridiplantae</taxon>
        <taxon>Streptophyta</taxon>
        <taxon>Embryophyta</taxon>
        <taxon>Tracheophyta</taxon>
        <taxon>Spermatophyta</taxon>
        <taxon>Magnoliopsida</taxon>
        <taxon>eudicotyledons</taxon>
        <taxon>Gunneridae</taxon>
        <taxon>Pentapetalae</taxon>
        <taxon>rosids</taxon>
        <taxon>fabids</taxon>
        <taxon>Malpighiales</taxon>
        <taxon>Passifloraceae</taxon>
        <taxon>Turnera</taxon>
    </lineage>
</organism>
<dbReference type="PANTHER" id="PTHR47832">
    <property type="entry name" value="DNA PHOTOLYASE"/>
    <property type="match status" value="1"/>
</dbReference>
<accession>A0A9Q0FCV0</accession>
<dbReference type="InterPro" id="IPR029058">
    <property type="entry name" value="AB_hydrolase_fold"/>
</dbReference>
<dbReference type="AlphaFoldDB" id="A0A9Q0FCV0"/>
<dbReference type="PANTHER" id="PTHR47832:SF1">
    <property type="entry name" value="DNA PHOTOLYASE"/>
    <property type="match status" value="1"/>
</dbReference>
<dbReference type="Gene3D" id="3.40.50.620">
    <property type="entry name" value="HUPs"/>
    <property type="match status" value="1"/>
</dbReference>
<evidence type="ECO:0000313" key="2">
    <source>
        <dbReference type="EMBL" id="KAJ4828410.1"/>
    </source>
</evidence>
<dbReference type="EMBL" id="JAKUCV010006183">
    <property type="protein sequence ID" value="KAJ4828410.1"/>
    <property type="molecule type" value="Genomic_DNA"/>
</dbReference>
<dbReference type="OrthoDB" id="408373at2759"/>
<comment type="caution">
    <text evidence="2">The sequence shown here is derived from an EMBL/GenBank/DDBJ whole genome shotgun (WGS) entry which is preliminary data.</text>
</comment>
<dbReference type="InterPro" id="IPR006050">
    <property type="entry name" value="DNA_photolyase_N"/>
</dbReference>
<sequence>MALLSIPRPLFLLSLAPHIGSSSRTRRHPCSCSLSLQQPTRRLQKSDAGSAILWFKQDLRVDDHPGLVQAAKFPSLVPLYVFDHQILSRYSDEMLELVLFALEDLRLSLKEQGSNLMIRFGNAENVIKDLVLKVKGTDVFAEEEVEYHLRQMLDVVEETLVKTPSGTAKIVLWRTPFYDIKNLKELSSSYEEFMKLKLPVTSPVVAPTLPGANMELDWGIIPTLDELKKFVNDNPTKLKESWSSIRDLSTESILLKKLAKSRGNNLSNKSSVPIQRKRPQNTVFVTSKGNVVGGGTSKILNGLAAYLRYLEGTGRDDWQELHEKLRNAEVKEGASFLQLFGPALNLGIISKRRVHYETIKYEKERNGGFLSPFGYSTANVAAVADAVCSTEWYRLLGLKSQISDEVKYPIRIWRWNGYLIQYTVAGSEGPATLLVHGFGAFLEHYRDNIHNISEGRNRVWAITVLGFGKSEKPNVVYTELMWAELLRDFVIEVVGEPVHLVGNSIGGMLQVLA</sequence>